<gene>
    <name evidence="2" type="ORF">SARC_03405</name>
</gene>
<dbReference type="AlphaFoldDB" id="A0A0L0G5Q9"/>
<dbReference type="PANTHER" id="PTHR12136:SF41">
    <property type="entry name" value="PLECKSTRIN HOMOLOGY (PH) AND LIPID-BINDING START DOMAINS-CONTAINING PROTEIN"/>
    <property type="match status" value="1"/>
</dbReference>
<sequence length="158" mass="17842">MAPESIALWEKFLNGDDSYRNSRFKVIPRVIEGNWLVMKACGTSKPVLYATKLTHYYRKTDRFFEISCDTTSSKIASSLADLCVGKASTLTFDMAIMIEGRDESELPEQILGVFRMTKPDLKHCRKVLLPSKEDIAHSKPSLGDLMTSMSLKKRTSVK</sequence>
<dbReference type="GeneID" id="25903909"/>
<evidence type="ECO:0000313" key="3">
    <source>
        <dbReference type="Proteomes" id="UP000054560"/>
    </source>
</evidence>
<proteinExistence type="predicted"/>
<reference evidence="2 3" key="1">
    <citation type="submission" date="2011-02" db="EMBL/GenBank/DDBJ databases">
        <title>The Genome Sequence of Sphaeroforma arctica JP610.</title>
        <authorList>
            <consortium name="The Broad Institute Genome Sequencing Platform"/>
            <person name="Russ C."/>
            <person name="Cuomo C."/>
            <person name="Young S.K."/>
            <person name="Zeng Q."/>
            <person name="Gargeya S."/>
            <person name="Alvarado L."/>
            <person name="Berlin A."/>
            <person name="Chapman S.B."/>
            <person name="Chen Z."/>
            <person name="Freedman E."/>
            <person name="Gellesch M."/>
            <person name="Goldberg J."/>
            <person name="Griggs A."/>
            <person name="Gujja S."/>
            <person name="Heilman E."/>
            <person name="Heiman D."/>
            <person name="Howarth C."/>
            <person name="Mehta T."/>
            <person name="Neiman D."/>
            <person name="Pearson M."/>
            <person name="Roberts A."/>
            <person name="Saif S."/>
            <person name="Shea T."/>
            <person name="Shenoy N."/>
            <person name="Sisk P."/>
            <person name="Stolte C."/>
            <person name="Sykes S."/>
            <person name="White J."/>
            <person name="Yandava C."/>
            <person name="Burger G."/>
            <person name="Gray M.W."/>
            <person name="Holland P.W.H."/>
            <person name="King N."/>
            <person name="Lang F.B.F."/>
            <person name="Roger A.J."/>
            <person name="Ruiz-Trillo I."/>
            <person name="Haas B."/>
            <person name="Nusbaum C."/>
            <person name="Birren B."/>
        </authorList>
    </citation>
    <scope>NUCLEOTIDE SEQUENCE [LARGE SCALE GENOMIC DNA]</scope>
    <source>
        <strain evidence="2 3">JP610</strain>
    </source>
</reference>
<accession>A0A0L0G5Q9</accession>
<evidence type="ECO:0000259" key="1">
    <source>
        <dbReference type="Pfam" id="PF07059"/>
    </source>
</evidence>
<protein>
    <recommendedName>
        <fullName evidence="1">Protein ENHANCED DISEASE RESISTANCE 2 C-terminal domain-containing protein</fullName>
    </recommendedName>
</protein>
<organism evidence="2 3">
    <name type="scientific">Sphaeroforma arctica JP610</name>
    <dbReference type="NCBI Taxonomy" id="667725"/>
    <lineage>
        <taxon>Eukaryota</taxon>
        <taxon>Ichthyosporea</taxon>
        <taxon>Ichthyophonida</taxon>
        <taxon>Sphaeroforma</taxon>
    </lineage>
</organism>
<dbReference type="Proteomes" id="UP000054560">
    <property type="component" value="Unassembled WGS sequence"/>
</dbReference>
<dbReference type="InterPro" id="IPR045096">
    <property type="entry name" value="EDR2-like"/>
</dbReference>
<dbReference type="PANTHER" id="PTHR12136">
    <property type="entry name" value="ENHANCED DISEASE RESISTANCE-RELATED"/>
    <property type="match status" value="1"/>
</dbReference>
<dbReference type="RefSeq" id="XP_014158262.1">
    <property type="nucleotide sequence ID" value="XM_014302787.1"/>
</dbReference>
<dbReference type="EMBL" id="KQ241769">
    <property type="protein sequence ID" value="KNC84360.1"/>
    <property type="molecule type" value="Genomic_DNA"/>
</dbReference>
<dbReference type="Pfam" id="PF07059">
    <property type="entry name" value="EDR2_C"/>
    <property type="match status" value="1"/>
</dbReference>
<name>A0A0L0G5Q9_9EUKA</name>
<dbReference type="OrthoDB" id="9970435at2759"/>
<feature type="domain" description="Protein ENHANCED DISEASE RESISTANCE 2 C-terminal" evidence="1">
    <location>
        <begin position="6"/>
        <end position="118"/>
    </location>
</feature>
<evidence type="ECO:0000313" key="2">
    <source>
        <dbReference type="EMBL" id="KNC84360.1"/>
    </source>
</evidence>
<keyword evidence="3" id="KW-1185">Reference proteome</keyword>
<dbReference type="InterPro" id="IPR009769">
    <property type="entry name" value="EDR2_C"/>
</dbReference>